<comment type="caution">
    <text evidence="1">The sequence shown here is derived from an EMBL/GenBank/DDBJ whole genome shotgun (WGS) entry which is preliminary data.</text>
</comment>
<dbReference type="Proteomes" id="UP000887159">
    <property type="component" value="Unassembled WGS sequence"/>
</dbReference>
<evidence type="ECO:0000313" key="1">
    <source>
        <dbReference type="EMBL" id="GFX91748.1"/>
    </source>
</evidence>
<dbReference type="EMBL" id="BMAU01021136">
    <property type="protein sequence ID" value="GFX91748.1"/>
    <property type="molecule type" value="Genomic_DNA"/>
</dbReference>
<gene>
    <name evidence="1" type="ORF">TNCV_3529471</name>
</gene>
<accession>A0A8X6RB44</accession>
<name>A0A8X6RB44_TRICX</name>
<protein>
    <submittedName>
        <fullName evidence="1">Uncharacterized protein</fullName>
    </submittedName>
</protein>
<keyword evidence="2" id="KW-1185">Reference proteome</keyword>
<reference evidence="1" key="1">
    <citation type="submission" date="2020-08" db="EMBL/GenBank/DDBJ databases">
        <title>Multicomponent nature underlies the extraordinary mechanical properties of spider dragline silk.</title>
        <authorList>
            <person name="Kono N."/>
            <person name="Nakamura H."/>
            <person name="Mori M."/>
            <person name="Yoshida Y."/>
            <person name="Ohtoshi R."/>
            <person name="Malay A.D."/>
            <person name="Moran D.A.P."/>
            <person name="Tomita M."/>
            <person name="Numata K."/>
            <person name="Arakawa K."/>
        </authorList>
    </citation>
    <scope>NUCLEOTIDE SEQUENCE</scope>
</reference>
<sequence>MGNALAEQHFSNLEKIEKWLDEEFAAKDKQFFWYAARAGDGSRNLNHGQVTRTTRELVPPLLTTTSHRWEDVCDLDRFKVHHSPTRRVRKEIFLIEFVTQWSRINLKQYRKPNKPFKGYSVKKKRDVNEGDKTIITRIFLHSQCHIA</sequence>
<evidence type="ECO:0000313" key="2">
    <source>
        <dbReference type="Proteomes" id="UP000887159"/>
    </source>
</evidence>
<organism evidence="1 2">
    <name type="scientific">Trichonephila clavipes</name>
    <name type="common">Golden silk orbweaver</name>
    <name type="synonym">Nephila clavipes</name>
    <dbReference type="NCBI Taxonomy" id="2585209"/>
    <lineage>
        <taxon>Eukaryota</taxon>
        <taxon>Metazoa</taxon>
        <taxon>Ecdysozoa</taxon>
        <taxon>Arthropoda</taxon>
        <taxon>Chelicerata</taxon>
        <taxon>Arachnida</taxon>
        <taxon>Araneae</taxon>
        <taxon>Araneomorphae</taxon>
        <taxon>Entelegynae</taxon>
        <taxon>Araneoidea</taxon>
        <taxon>Nephilidae</taxon>
        <taxon>Trichonephila</taxon>
    </lineage>
</organism>
<dbReference type="AlphaFoldDB" id="A0A8X6RB44"/>
<proteinExistence type="predicted"/>